<reference evidence="2 3" key="1">
    <citation type="submission" date="2014-04" db="EMBL/GenBank/DDBJ databases">
        <authorList>
            <consortium name="DOE Joint Genome Institute"/>
            <person name="Kuo A."/>
            <person name="Girlanda M."/>
            <person name="Perotto S."/>
            <person name="Kohler A."/>
            <person name="Nagy L.G."/>
            <person name="Floudas D."/>
            <person name="Copeland A."/>
            <person name="Barry K.W."/>
            <person name="Cichocki N."/>
            <person name="Veneault-Fourrey C."/>
            <person name="LaButti K."/>
            <person name="Lindquist E.A."/>
            <person name="Lipzen A."/>
            <person name="Lundell T."/>
            <person name="Morin E."/>
            <person name="Murat C."/>
            <person name="Sun H."/>
            <person name="Tunlid A."/>
            <person name="Henrissat B."/>
            <person name="Grigoriev I.V."/>
            <person name="Hibbett D.S."/>
            <person name="Martin F."/>
            <person name="Nordberg H.P."/>
            <person name="Cantor M.N."/>
            <person name="Hua S.X."/>
        </authorList>
    </citation>
    <scope>NUCLEOTIDE SEQUENCE [LARGE SCALE GENOMIC DNA]</scope>
    <source>
        <strain evidence="2 3">MUT 4182</strain>
    </source>
</reference>
<evidence type="ECO:0000313" key="3">
    <source>
        <dbReference type="Proteomes" id="UP000054248"/>
    </source>
</evidence>
<dbReference type="PANTHER" id="PTHR11215:SF1">
    <property type="entry name" value="MYG1 EXONUCLEASE"/>
    <property type="match status" value="1"/>
</dbReference>
<name>A0A0C3L6S3_9AGAM</name>
<dbReference type="AlphaFoldDB" id="A0A0C3L6S3"/>
<keyword evidence="3" id="KW-1185">Reference proteome</keyword>
<evidence type="ECO:0000256" key="1">
    <source>
        <dbReference type="ARBA" id="ARBA00010105"/>
    </source>
</evidence>
<gene>
    <name evidence="2" type="ORF">M407DRAFT_14488</name>
</gene>
<organism evidence="2 3">
    <name type="scientific">Tulasnella calospora MUT 4182</name>
    <dbReference type="NCBI Taxonomy" id="1051891"/>
    <lineage>
        <taxon>Eukaryota</taxon>
        <taxon>Fungi</taxon>
        <taxon>Dikarya</taxon>
        <taxon>Basidiomycota</taxon>
        <taxon>Agaricomycotina</taxon>
        <taxon>Agaricomycetes</taxon>
        <taxon>Cantharellales</taxon>
        <taxon>Tulasnellaceae</taxon>
        <taxon>Tulasnella</taxon>
    </lineage>
</organism>
<dbReference type="STRING" id="1051891.A0A0C3L6S3"/>
<protein>
    <recommendedName>
        <fullName evidence="4">Metal-dependent protein hydrolase</fullName>
    </recommendedName>
</protein>
<evidence type="ECO:0000313" key="2">
    <source>
        <dbReference type="EMBL" id="KIO29558.1"/>
    </source>
</evidence>
<dbReference type="OrthoDB" id="10265310at2759"/>
<proteinExistence type="inferred from homology"/>
<dbReference type="Proteomes" id="UP000054248">
    <property type="component" value="Unassembled WGS sequence"/>
</dbReference>
<dbReference type="EMBL" id="KN822981">
    <property type="protein sequence ID" value="KIO29558.1"/>
    <property type="molecule type" value="Genomic_DNA"/>
</dbReference>
<dbReference type="GO" id="GO:0005634">
    <property type="term" value="C:nucleus"/>
    <property type="evidence" value="ECO:0007669"/>
    <property type="project" value="TreeGrafter"/>
</dbReference>
<dbReference type="HOGENOM" id="CLU_051576_0_0_1"/>
<dbReference type="GO" id="GO:0005737">
    <property type="term" value="C:cytoplasm"/>
    <property type="evidence" value="ECO:0007669"/>
    <property type="project" value="TreeGrafter"/>
</dbReference>
<sequence length="323" mass="36275">MIGTHNGTFHCDEALAVFLLRQTATYRDADLTRTRDPKLLDTCDIVVDVGAVYDPEKLRFDHHQREFDGVFGHGYITKLSSAGLIYKHYGKEIISNHLSLSPEDPKVETLWLKLYKEYIEAIDGVDNGVQQYPPEIPPKYRNGTGVSARVGWLNPAWNESVDSKSVDTRFEKASKLVGEEFLSRLEYYGNAWLPARELVQNGLDARSSVSPSGHIILFEHFCPWKEHLFDLEKELSVPEDQKPIYVVYPDETAGNWRIQAVPMSPDSFVSRKPLPEPWRGVRDDALSQVSGIPGGIFVHASGFIGGNQTQAGALEMARQALTM</sequence>
<dbReference type="PANTHER" id="PTHR11215">
    <property type="entry name" value="METAL DEPENDENT HYDROLASE - RELATED"/>
    <property type="match status" value="1"/>
</dbReference>
<accession>A0A0C3L6S3</accession>
<reference evidence="3" key="2">
    <citation type="submission" date="2015-01" db="EMBL/GenBank/DDBJ databases">
        <title>Evolutionary Origins and Diversification of the Mycorrhizal Mutualists.</title>
        <authorList>
            <consortium name="DOE Joint Genome Institute"/>
            <consortium name="Mycorrhizal Genomics Consortium"/>
            <person name="Kohler A."/>
            <person name="Kuo A."/>
            <person name="Nagy L.G."/>
            <person name="Floudas D."/>
            <person name="Copeland A."/>
            <person name="Barry K.W."/>
            <person name="Cichocki N."/>
            <person name="Veneault-Fourrey C."/>
            <person name="LaButti K."/>
            <person name="Lindquist E.A."/>
            <person name="Lipzen A."/>
            <person name="Lundell T."/>
            <person name="Morin E."/>
            <person name="Murat C."/>
            <person name="Riley R."/>
            <person name="Ohm R."/>
            <person name="Sun H."/>
            <person name="Tunlid A."/>
            <person name="Henrissat B."/>
            <person name="Grigoriev I.V."/>
            <person name="Hibbett D.S."/>
            <person name="Martin F."/>
        </authorList>
    </citation>
    <scope>NUCLEOTIDE SEQUENCE [LARGE SCALE GENOMIC DNA]</scope>
    <source>
        <strain evidence="3">MUT 4182</strain>
    </source>
</reference>
<dbReference type="InterPro" id="IPR003226">
    <property type="entry name" value="MYG1_exonuclease"/>
</dbReference>
<comment type="similarity">
    <text evidence="1">Belongs to the MYG1 family.</text>
</comment>
<evidence type="ECO:0008006" key="4">
    <source>
        <dbReference type="Google" id="ProtNLM"/>
    </source>
</evidence>
<dbReference type="Pfam" id="PF03690">
    <property type="entry name" value="MYG1_exonuc"/>
    <property type="match status" value="1"/>
</dbReference>